<accession>K9VXD4</accession>
<organism evidence="1 2">
    <name type="scientific">Crinalium epipsammum PCC 9333</name>
    <dbReference type="NCBI Taxonomy" id="1173022"/>
    <lineage>
        <taxon>Bacteria</taxon>
        <taxon>Bacillati</taxon>
        <taxon>Cyanobacteriota</taxon>
        <taxon>Cyanophyceae</taxon>
        <taxon>Gomontiellales</taxon>
        <taxon>Gomontiellaceae</taxon>
        <taxon>Crinalium</taxon>
    </lineage>
</organism>
<sequence>MKKVPGQIAAQFELQVASEVAGKHLADLVTHIVNQHKCTRVQATWVVGFIIESLPKALPHSATQAYVNEVKKIK</sequence>
<dbReference type="EMBL" id="CP003620">
    <property type="protein sequence ID" value="AFZ12616.1"/>
    <property type="molecule type" value="Genomic_DNA"/>
</dbReference>
<dbReference type="AlphaFoldDB" id="K9VXD4"/>
<name>K9VXD4_9CYAN</name>
<dbReference type="STRING" id="1173022.Cri9333_1731"/>
<dbReference type="KEGG" id="cep:Cri9333_1731"/>
<reference evidence="1 2" key="1">
    <citation type="submission" date="2012-06" db="EMBL/GenBank/DDBJ databases">
        <title>Finished chromosome of genome of Crinalium epipsammum PCC 9333.</title>
        <authorList>
            <consortium name="US DOE Joint Genome Institute"/>
            <person name="Gugger M."/>
            <person name="Coursin T."/>
            <person name="Rippka R."/>
            <person name="Tandeau De Marsac N."/>
            <person name="Huntemann M."/>
            <person name="Wei C.-L."/>
            <person name="Han J."/>
            <person name="Detter J.C."/>
            <person name="Han C."/>
            <person name="Tapia R."/>
            <person name="Davenport K."/>
            <person name="Daligault H."/>
            <person name="Erkkila T."/>
            <person name="Gu W."/>
            <person name="Munk A.C.C."/>
            <person name="Teshima H."/>
            <person name="Xu Y."/>
            <person name="Chain P."/>
            <person name="Chen A."/>
            <person name="Krypides N."/>
            <person name="Mavromatis K."/>
            <person name="Markowitz V."/>
            <person name="Szeto E."/>
            <person name="Ivanova N."/>
            <person name="Mikhailova N."/>
            <person name="Ovchinnikova G."/>
            <person name="Pagani I."/>
            <person name="Pati A."/>
            <person name="Goodwin L."/>
            <person name="Peters L."/>
            <person name="Pitluck S."/>
            <person name="Woyke T."/>
            <person name="Kerfeld C."/>
        </authorList>
    </citation>
    <scope>NUCLEOTIDE SEQUENCE [LARGE SCALE GENOMIC DNA]</scope>
    <source>
        <strain evidence="1 2">PCC 9333</strain>
    </source>
</reference>
<keyword evidence="2" id="KW-1185">Reference proteome</keyword>
<dbReference type="Proteomes" id="UP000010472">
    <property type="component" value="Chromosome"/>
</dbReference>
<protein>
    <submittedName>
        <fullName evidence="1">Uncharacterized protein</fullName>
    </submittedName>
</protein>
<dbReference type="HOGENOM" id="CLU_2681490_0_0_3"/>
<evidence type="ECO:0000313" key="2">
    <source>
        <dbReference type="Proteomes" id="UP000010472"/>
    </source>
</evidence>
<proteinExistence type="predicted"/>
<dbReference type="RefSeq" id="WP_015202736.1">
    <property type="nucleotide sequence ID" value="NC_019753.1"/>
</dbReference>
<gene>
    <name evidence="1" type="ORF">Cri9333_1731</name>
</gene>
<evidence type="ECO:0000313" key="1">
    <source>
        <dbReference type="EMBL" id="AFZ12616.1"/>
    </source>
</evidence>